<reference evidence="2" key="1">
    <citation type="submission" date="2023-10" db="EMBL/GenBank/DDBJ databases">
        <authorList>
            <person name="Chen Y."/>
            <person name="Shah S."/>
            <person name="Dougan E. K."/>
            <person name="Thang M."/>
            <person name="Chan C."/>
        </authorList>
    </citation>
    <scope>NUCLEOTIDE SEQUENCE [LARGE SCALE GENOMIC DNA]</scope>
</reference>
<gene>
    <name evidence="2" type="ORF">PCOR1329_LOCUS22334</name>
</gene>
<sequence length="424" mass="45029">MPVVERGSPGEAQPRVGGQLALPCFAVVVAEQLGFLPGVVADRQPSATTCTDQGASQFAASTGAALGLASAPSEQHARGCRKRAGVQAGPTACAAALACQIMPRKGAAYARTPVDAVVANCQQAAPVLVRVSAACPLKKHRRRGPETGAQKHVILNAAGHVTVLATYFGFMINTSGSDLVEAEARIKKVGPGRKAKGTKHDNTEEAAEGAAGSEKRAQELQLMEAMATRTLQLDEERAIQCRVQNFVLEAPTENDFLKVMDWAIAARQGGCPAPDTLHELRMDVAWGGCVWPEIARLDGDFGTGQRCSQLHLARLFAIHGPVQSPSAPELVYDAPGGDNPDGADSRGECDRTVVFQVEVDYSSGSDAPDQHSQAHLNDETRAADRAQAERTVTQPPQHKQAAEDSGAMEGGRWREQQRWALLPK</sequence>
<protein>
    <submittedName>
        <fullName evidence="2">Uncharacterized protein</fullName>
    </submittedName>
</protein>
<evidence type="ECO:0000256" key="1">
    <source>
        <dbReference type="SAM" id="MobiDB-lite"/>
    </source>
</evidence>
<evidence type="ECO:0000313" key="3">
    <source>
        <dbReference type="Proteomes" id="UP001189429"/>
    </source>
</evidence>
<feature type="compositionally biased region" description="Low complexity" evidence="1">
    <location>
        <begin position="333"/>
        <end position="342"/>
    </location>
</feature>
<feature type="region of interest" description="Disordered" evidence="1">
    <location>
        <begin position="362"/>
        <end position="424"/>
    </location>
</feature>
<dbReference type="EMBL" id="CAUYUJ010007447">
    <property type="protein sequence ID" value="CAK0820800.1"/>
    <property type="molecule type" value="Genomic_DNA"/>
</dbReference>
<keyword evidence="3" id="KW-1185">Reference proteome</keyword>
<feature type="compositionally biased region" description="Polar residues" evidence="1">
    <location>
        <begin position="362"/>
        <end position="375"/>
    </location>
</feature>
<dbReference type="Proteomes" id="UP001189429">
    <property type="component" value="Unassembled WGS sequence"/>
</dbReference>
<feature type="region of interest" description="Disordered" evidence="1">
    <location>
        <begin position="327"/>
        <end position="348"/>
    </location>
</feature>
<evidence type="ECO:0000313" key="2">
    <source>
        <dbReference type="EMBL" id="CAK0820800.1"/>
    </source>
</evidence>
<feature type="region of interest" description="Disordered" evidence="1">
    <location>
        <begin position="190"/>
        <end position="214"/>
    </location>
</feature>
<name>A0ABN9RUV8_9DINO</name>
<feature type="compositionally biased region" description="Basic and acidic residues" evidence="1">
    <location>
        <begin position="376"/>
        <end position="388"/>
    </location>
</feature>
<comment type="caution">
    <text evidence="2">The sequence shown here is derived from an EMBL/GenBank/DDBJ whole genome shotgun (WGS) entry which is preliminary data.</text>
</comment>
<accession>A0ABN9RUV8</accession>
<organism evidence="2 3">
    <name type="scientific">Prorocentrum cordatum</name>
    <dbReference type="NCBI Taxonomy" id="2364126"/>
    <lineage>
        <taxon>Eukaryota</taxon>
        <taxon>Sar</taxon>
        <taxon>Alveolata</taxon>
        <taxon>Dinophyceae</taxon>
        <taxon>Prorocentrales</taxon>
        <taxon>Prorocentraceae</taxon>
        <taxon>Prorocentrum</taxon>
    </lineage>
</organism>
<proteinExistence type="predicted"/>